<reference evidence="2 3" key="1">
    <citation type="submission" date="2018-11" db="EMBL/GenBank/DDBJ databases">
        <title>Sequencing the genomes of 1000 actinobacteria strains.</title>
        <authorList>
            <person name="Klenk H.-P."/>
        </authorList>
    </citation>
    <scope>NUCLEOTIDE SEQUENCE [LARGE SCALE GENOMIC DNA]</scope>
    <source>
        <strain evidence="2 3">DSM 43634</strain>
    </source>
</reference>
<evidence type="ECO:0000256" key="1">
    <source>
        <dbReference type="SAM" id="MobiDB-lite"/>
    </source>
</evidence>
<comment type="caution">
    <text evidence="2">The sequence shown here is derived from an EMBL/GenBank/DDBJ whole genome shotgun (WGS) entry which is preliminary data.</text>
</comment>
<proteinExistence type="predicted"/>
<evidence type="ECO:0000313" key="3">
    <source>
        <dbReference type="Proteomes" id="UP000271683"/>
    </source>
</evidence>
<dbReference type="Proteomes" id="UP000271683">
    <property type="component" value="Unassembled WGS sequence"/>
</dbReference>
<gene>
    <name evidence="2" type="ORF">EDD30_6435</name>
</gene>
<organism evidence="2 3">
    <name type="scientific">Couchioplanes caeruleus</name>
    <dbReference type="NCBI Taxonomy" id="56438"/>
    <lineage>
        <taxon>Bacteria</taxon>
        <taxon>Bacillati</taxon>
        <taxon>Actinomycetota</taxon>
        <taxon>Actinomycetes</taxon>
        <taxon>Micromonosporales</taxon>
        <taxon>Micromonosporaceae</taxon>
        <taxon>Couchioplanes</taxon>
    </lineage>
</organism>
<dbReference type="RefSeq" id="WP_123678613.1">
    <property type="nucleotide sequence ID" value="NZ_RJKL01000001.1"/>
</dbReference>
<dbReference type="OrthoDB" id="3402179at2"/>
<feature type="compositionally biased region" description="Basic and acidic residues" evidence="1">
    <location>
        <begin position="73"/>
        <end position="83"/>
    </location>
</feature>
<dbReference type="EMBL" id="RJKL01000001">
    <property type="protein sequence ID" value="ROP33451.1"/>
    <property type="molecule type" value="Genomic_DNA"/>
</dbReference>
<protein>
    <submittedName>
        <fullName evidence="2">Uncharacterized protein</fullName>
    </submittedName>
</protein>
<accession>A0A3N1GT68</accession>
<sequence>MPTEGELVTVRALWPMPGVPDQAVSTLSWGPHLAALVDAGRYEILPPAHVPDGGEAPIRARDQPAVGNAPARPDAEPPEDRPARRPRAR</sequence>
<name>A0A3N1GT68_9ACTN</name>
<dbReference type="AlphaFoldDB" id="A0A3N1GT68"/>
<evidence type="ECO:0000313" key="2">
    <source>
        <dbReference type="EMBL" id="ROP33451.1"/>
    </source>
</evidence>
<feature type="region of interest" description="Disordered" evidence="1">
    <location>
        <begin position="47"/>
        <end position="89"/>
    </location>
</feature>